<evidence type="ECO:0000259" key="2">
    <source>
        <dbReference type="Pfam" id="PF20151"/>
    </source>
</evidence>
<sequence>MSSTADPHTVSYLAGIQDKLVWDCLILLDAEIQLIWKAPWKFGKLLYFLTRYLAFAGAIIQILCRLFLFVELNFVVTDTSPALSDTSNFLTIIVLYIAEIILSLRVWALWDNSRKVACLIAIFLVPALIYGIVTLCLFLYGPHSKSCSYGFVIPNKFGLCPSYPSGPYNMITMFIYLMVYEAVMLAMTIYKAREHGQFGSPTSFIITFFLHGLTYNVIALSSEGYLSLLIGLQVAMHSILTSRMLLHIRQEAKDTALSESTTQLSQSLHFAPGPLNDDEIESTNTIGGLPAVGDCG</sequence>
<organism evidence="3 4">
    <name type="scientific">Dendrothele bispora (strain CBS 962.96)</name>
    <dbReference type="NCBI Taxonomy" id="1314807"/>
    <lineage>
        <taxon>Eukaryota</taxon>
        <taxon>Fungi</taxon>
        <taxon>Dikarya</taxon>
        <taxon>Basidiomycota</taxon>
        <taxon>Agaricomycotina</taxon>
        <taxon>Agaricomycetes</taxon>
        <taxon>Agaricomycetidae</taxon>
        <taxon>Agaricales</taxon>
        <taxon>Agaricales incertae sedis</taxon>
        <taxon>Dendrothele</taxon>
    </lineage>
</organism>
<evidence type="ECO:0000313" key="3">
    <source>
        <dbReference type="EMBL" id="THU97273.1"/>
    </source>
</evidence>
<dbReference type="Proteomes" id="UP000297245">
    <property type="component" value="Unassembled WGS sequence"/>
</dbReference>
<reference evidence="3 4" key="1">
    <citation type="journal article" date="2019" name="Nat. Ecol. Evol.">
        <title>Megaphylogeny resolves global patterns of mushroom evolution.</title>
        <authorList>
            <person name="Varga T."/>
            <person name="Krizsan K."/>
            <person name="Foldi C."/>
            <person name="Dima B."/>
            <person name="Sanchez-Garcia M."/>
            <person name="Sanchez-Ramirez S."/>
            <person name="Szollosi G.J."/>
            <person name="Szarkandi J.G."/>
            <person name="Papp V."/>
            <person name="Albert L."/>
            <person name="Andreopoulos W."/>
            <person name="Angelini C."/>
            <person name="Antonin V."/>
            <person name="Barry K.W."/>
            <person name="Bougher N.L."/>
            <person name="Buchanan P."/>
            <person name="Buyck B."/>
            <person name="Bense V."/>
            <person name="Catcheside P."/>
            <person name="Chovatia M."/>
            <person name="Cooper J."/>
            <person name="Damon W."/>
            <person name="Desjardin D."/>
            <person name="Finy P."/>
            <person name="Geml J."/>
            <person name="Haridas S."/>
            <person name="Hughes K."/>
            <person name="Justo A."/>
            <person name="Karasinski D."/>
            <person name="Kautmanova I."/>
            <person name="Kiss B."/>
            <person name="Kocsube S."/>
            <person name="Kotiranta H."/>
            <person name="LaButti K.M."/>
            <person name="Lechner B.E."/>
            <person name="Liimatainen K."/>
            <person name="Lipzen A."/>
            <person name="Lukacs Z."/>
            <person name="Mihaltcheva S."/>
            <person name="Morgado L.N."/>
            <person name="Niskanen T."/>
            <person name="Noordeloos M.E."/>
            <person name="Ohm R.A."/>
            <person name="Ortiz-Santana B."/>
            <person name="Ovrebo C."/>
            <person name="Racz N."/>
            <person name="Riley R."/>
            <person name="Savchenko A."/>
            <person name="Shiryaev A."/>
            <person name="Soop K."/>
            <person name="Spirin V."/>
            <person name="Szebenyi C."/>
            <person name="Tomsovsky M."/>
            <person name="Tulloss R.E."/>
            <person name="Uehling J."/>
            <person name="Grigoriev I.V."/>
            <person name="Vagvolgyi C."/>
            <person name="Papp T."/>
            <person name="Martin F.M."/>
            <person name="Miettinen O."/>
            <person name="Hibbett D.S."/>
            <person name="Nagy L.G."/>
        </authorList>
    </citation>
    <scope>NUCLEOTIDE SEQUENCE [LARGE SCALE GENOMIC DNA]</scope>
    <source>
        <strain evidence="3 4">CBS 962.96</strain>
    </source>
</reference>
<feature type="transmembrane region" description="Helical" evidence="1">
    <location>
        <begin position="202"/>
        <end position="219"/>
    </location>
</feature>
<accession>A0A4S8M688</accession>
<evidence type="ECO:0000256" key="1">
    <source>
        <dbReference type="SAM" id="Phobius"/>
    </source>
</evidence>
<proteinExistence type="predicted"/>
<protein>
    <recommendedName>
        <fullName evidence="2">DUF6533 domain-containing protein</fullName>
    </recommendedName>
</protein>
<keyword evidence="1" id="KW-1133">Transmembrane helix</keyword>
<dbReference type="InterPro" id="IPR045340">
    <property type="entry name" value="DUF6533"/>
</dbReference>
<dbReference type="AlphaFoldDB" id="A0A4S8M688"/>
<feature type="transmembrane region" description="Helical" evidence="1">
    <location>
        <begin position="89"/>
        <end position="110"/>
    </location>
</feature>
<feature type="transmembrane region" description="Helical" evidence="1">
    <location>
        <begin position="171"/>
        <end position="190"/>
    </location>
</feature>
<feature type="transmembrane region" description="Helical" evidence="1">
    <location>
        <begin position="225"/>
        <end position="246"/>
    </location>
</feature>
<feature type="transmembrane region" description="Helical" evidence="1">
    <location>
        <begin position="117"/>
        <end position="140"/>
    </location>
</feature>
<evidence type="ECO:0000313" key="4">
    <source>
        <dbReference type="Proteomes" id="UP000297245"/>
    </source>
</evidence>
<dbReference type="OrthoDB" id="3350812at2759"/>
<name>A0A4S8M688_DENBC</name>
<feature type="domain" description="DUF6533" evidence="2">
    <location>
        <begin position="20"/>
        <end position="55"/>
    </location>
</feature>
<keyword evidence="1" id="KW-0812">Transmembrane</keyword>
<dbReference type="EMBL" id="ML179159">
    <property type="protein sequence ID" value="THU97273.1"/>
    <property type="molecule type" value="Genomic_DNA"/>
</dbReference>
<feature type="transmembrane region" description="Helical" evidence="1">
    <location>
        <begin position="45"/>
        <end position="69"/>
    </location>
</feature>
<gene>
    <name evidence="3" type="ORF">K435DRAFT_796678</name>
</gene>
<dbReference type="Pfam" id="PF20151">
    <property type="entry name" value="DUF6533"/>
    <property type="match status" value="1"/>
</dbReference>
<keyword evidence="4" id="KW-1185">Reference proteome</keyword>
<keyword evidence="1" id="KW-0472">Membrane</keyword>